<dbReference type="Proteomes" id="UP001457282">
    <property type="component" value="Unassembled WGS sequence"/>
</dbReference>
<proteinExistence type="predicted"/>
<feature type="signal peptide" evidence="1">
    <location>
        <begin position="1"/>
        <end position="20"/>
    </location>
</feature>
<name>A0AAW1X8Y0_RUBAR</name>
<evidence type="ECO:0000313" key="3">
    <source>
        <dbReference type="Proteomes" id="UP001457282"/>
    </source>
</evidence>
<feature type="chain" id="PRO_5043329501" evidence="1">
    <location>
        <begin position="21"/>
        <end position="98"/>
    </location>
</feature>
<keyword evidence="3" id="KW-1185">Reference proteome</keyword>
<dbReference type="AlphaFoldDB" id="A0AAW1X8Y0"/>
<evidence type="ECO:0000313" key="2">
    <source>
        <dbReference type="EMBL" id="KAK9932769.1"/>
    </source>
</evidence>
<accession>A0AAW1X8Y0</accession>
<protein>
    <submittedName>
        <fullName evidence="2">Uncharacterized protein</fullName>
    </submittedName>
</protein>
<sequence length="98" mass="10906">MAGLAIILFVLSIIFSQVLLVSSTIHTTQESEHLISGGCICETTEELNGLYENGKKSSLSDDDDYDWDGIPDYKNWTPVGLLQQSPQWRGFIRSVEAI</sequence>
<gene>
    <name evidence="2" type="ORF">M0R45_019991</name>
</gene>
<keyword evidence="1" id="KW-0732">Signal</keyword>
<dbReference type="EMBL" id="JBEDUW010000004">
    <property type="protein sequence ID" value="KAK9932769.1"/>
    <property type="molecule type" value="Genomic_DNA"/>
</dbReference>
<comment type="caution">
    <text evidence="2">The sequence shown here is derived from an EMBL/GenBank/DDBJ whole genome shotgun (WGS) entry which is preliminary data.</text>
</comment>
<organism evidence="2 3">
    <name type="scientific">Rubus argutus</name>
    <name type="common">Southern blackberry</name>
    <dbReference type="NCBI Taxonomy" id="59490"/>
    <lineage>
        <taxon>Eukaryota</taxon>
        <taxon>Viridiplantae</taxon>
        <taxon>Streptophyta</taxon>
        <taxon>Embryophyta</taxon>
        <taxon>Tracheophyta</taxon>
        <taxon>Spermatophyta</taxon>
        <taxon>Magnoliopsida</taxon>
        <taxon>eudicotyledons</taxon>
        <taxon>Gunneridae</taxon>
        <taxon>Pentapetalae</taxon>
        <taxon>rosids</taxon>
        <taxon>fabids</taxon>
        <taxon>Rosales</taxon>
        <taxon>Rosaceae</taxon>
        <taxon>Rosoideae</taxon>
        <taxon>Rosoideae incertae sedis</taxon>
        <taxon>Rubus</taxon>
    </lineage>
</organism>
<evidence type="ECO:0000256" key="1">
    <source>
        <dbReference type="SAM" id="SignalP"/>
    </source>
</evidence>
<reference evidence="2 3" key="1">
    <citation type="journal article" date="2023" name="G3 (Bethesda)">
        <title>A chromosome-length genome assembly and annotation of blackberry (Rubus argutus, cv. 'Hillquist').</title>
        <authorList>
            <person name="Bruna T."/>
            <person name="Aryal R."/>
            <person name="Dudchenko O."/>
            <person name="Sargent D.J."/>
            <person name="Mead D."/>
            <person name="Buti M."/>
            <person name="Cavallini A."/>
            <person name="Hytonen T."/>
            <person name="Andres J."/>
            <person name="Pham M."/>
            <person name="Weisz D."/>
            <person name="Mascagni F."/>
            <person name="Usai G."/>
            <person name="Natali L."/>
            <person name="Bassil N."/>
            <person name="Fernandez G.E."/>
            <person name="Lomsadze A."/>
            <person name="Armour M."/>
            <person name="Olukolu B."/>
            <person name="Poorten T."/>
            <person name="Britton C."/>
            <person name="Davik J."/>
            <person name="Ashrafi H."/>
            <person name="Aiden E.L."/>
            <person name="Borodovsky M."/>
            <person name="Worthington M."/>
        </authorList>
    </citation>
    <scope>NUCLEOTIDE SEQUENCE [LARGE SCALE GENOMIC DNA]</scope>
    <source>
        <strain evidence="2">PI 553951</strain>
    </source>
</reference>